<dbReference type="OrthoDB" id="9901875at2759"/>
<sequence length="261" mass="30176">MPWTALHQTVKMDAEDDGYVEFRGRLGTGLTEPVPRREHKKGMRSIVRVAVCAVFSHCLREKLFEDCEGCVIDAPAQWHHDSVTWTSEDINCKLRDELSLESLLNTVIAIGYAMECLCLTQEHLYEMFDLQKELAYYCQLDVQILRWACILYRGEIMKMTKMGDVVERGPGKFIEVTLCIDPFRYITLASVCMAMYRFMFLQPNTVALLPPDNYHRQKEICDPLYSVVVVYCSQRKYIDTACFMGWGITGRPLLSSQLHHH</sequence>
<reference evidence="1 2" key="1">
    <citation type="journal article" date="2020" name="G3 (Bethesda)">
        <title>Draft Genome of the Common Snapping Turtle, Chelydra serpentina, a Model for Phenotypic Plasticity in Reptiles.</title>
        <authorList>
            <person name="Das D."/>
            <person name="Singh S.K."/>
            <person name="Bierstedt J."/>
            <person name="Erickson A."/>
            <person name="Galli G.L.J."/>
            <person name="Crossley D.A. 2nd"/>
            <person name="Rhen T."/>
        </authorList>
    </citation>
    <scope>NUCLEOTIDE SEQUENCE [LARGE SCALE GENOMIC DNA]</scope>
    <source>
        <strain evidence="1">KW</strain>
    </source>
</reference>
<gene>
    <name evidence="1" type="ORF">G0U57_002477</name>
</gene>
<keyword evidence="2" id="KW-1185">Reference proteome</keyword>
<name>A0A8T1TEN9_CHESE</name>
<comment type="caution">
    <text evidence="1">The sequence shown here is derived from an EMBL/GenBank/DDBJ whole genome shotgun (WGS) entry which is preliminary data.</text>
</comment>
<evidence type="ECO:0000313" key="2">
    <source>
        <dbReference type="Proteomes" id="UP000765507"/>
    </source>
</evidence>
<accession>A0A8T1TEN9</accession>
<dbReference type="Proteomes" id="UP000765507">
    <property type="component" value="Unassembled WGS sequence"/>
</dbReference>
<protein>
    <submittedName>
        <fullName evidence="1">Uncharacterized protein</fullName>
    </submittedName>
</protein>
<organism evidence="1 2">
    <name type="scientific">Chelydra serpentina</name>
    <name type="common">Snapping turtle</name>
    <name type="synonym">Testudo serpentina</name>
    <dbReference type="NCBI Taxonomy" id="8475"/>
    <lineage>
        <taxon>Eukaryota</taxon>
        <taxon>Metazoa</taxon>
        <taxon>Chordata</taxon>
        <taxon>Craniata</taxon>
        <taxon>Vertebrata</taxon>
        <taxon>Euteleostomi</taxon>
        <taxon>Archelosauria</taxon>
        <taxon>Testudinata</taxon>
        <taxon>Testudines</taxon>
        <taxon>Cryptodira</taxon>
        <taxon>Durocryptodira</taxon>
        <taxon>Americhelydia</taxon>
        <taxon>Chelydroidea</taxon>
        <taxon>Chelydridae</taxon>
        <taxon>Chelydra</taxon>
    </lineage>
</organism>
<dbReference type="EMBL" id="JAHGAV010000012">
    <property type="protein sequence ID" value="KAG6939243.1"/>
    <property type="molecule type" value="Genomic_DNA"/>
</dbReference>
<dbReference type="AlphaFoldDB" id="A0A8T1TEN9"/>
<evidence type="ECO:0000313" key="1">
    <source>
        <dbReference type="EMBL" id="KAG6939243.1"/>
    </source>
</evidence>
<proteinExistence type="predicted"/>